<dbReference type="SUPFAM" id="SSF57667">
    <property type="entry name" value="beta-beta-alpha zinc fingers"/>
    <property type="match status" value="1"/>
</dbReference>
<dbReference type="Gene3D" id="3.40.50.300">
    <property type="entry name" value="P-loop containing nucleotide triphosphate hydrolases"/>
    <property type="match status" value="2"/>
</dbReference>
<dbReference type="EMBL" id="SEKV01000103">
    <property type="protein sequence ID" value="TFY64286.1"/>
    <property type="molecule type" value="Genomic_DNA"/>
</dbReference>
<feature type="domain" description="U1-type" evidence="12">
    <location>
        <begin position="120"/>
        <end position="148"/>
    </location>
</feature>
<keyword evidence="6" id="KW-0378">Hydrolase</keyword>
<sequence>MATVLAHYCPAALYVGQCTDQHCSLKHAAKLCEPCGTICDSPRVYEAHLQGKRHRQNSSKSTRPDAFPFCVICEKDIGMNRNWSTHVAGAPHRTTASRKGLSPHILLPTAVQLAHHAQRCPLCNVTVLKTRWAAHIGSTDHKKREAIAAHKGAFDHAEQDKEGVVVTPEGEIDFGVVKPDELRQDIHKILVLRLAAGASSVTVENAVVFDRSNQVSSSFNAQLVGNRRLVVGQNVQLRISLAQPNYGQYSAHLELRFRTQSLNRQFVIVRSVHAIVGDRNDRETLKAAVPYVAKKRVPWRSSQKYRPGRRPPALDAVPWVRRLGIYPIPGALAATLRETSADDLAQILRTKFLPKAFNTETHVTHFEILLWAEEWRMENDLRRYDMEAVTFAMQGGLYYLIVPGLAEKRPSVVIGDTIEVQPSGADPAGRCFQGFVHEVRLNDVGIGFHASFKPTQGARFNIRFKLNRIPLRRQHEALGVLPAPGDRVLFPTTAHIGTRLETSAQVALYNPMIADNAPQLQAIRLILRRSTELAPLIIFGPPGTGKTVTVVEAIRQLLLRDPNARILACAPSNSAADILAERLLAVGPDQLFRHYAVSRKINTVPGQLLAFTYINPEGYFAVPALTTLSKFRVIVSTCGSASFAHGVGLPRGHFSHIFVDEAGQATEAEVMTAIRPMAASTTGIVVSGDPKQLGPIIRSSAARDLGLGESYLERLMNRDAYNEQSGRGIGFVKLVKNFRSHSAILDFPNEMFYANELEVCGSPSVINSFIGWQHLVNRKFPVIFHAISGQDEREASSPSYFNIDEVTVVKDYIKKLKADVRFNISDEEIGVIAPYRAQVSKLRQALSGFAPHVKIASVEEFQGQEYRVIILTTVRSTRDLLQYDKRYTLGFVANPRRFNVAITRAKALLLVVGNASVLSTDPLWRRFLNYVHLNNGWRGESISWNPTEPVLDDGEYASQLREQGVADVAAFMQRMHMYSDGSGPTAEDLESGANMEVAFVEPD</sequence>
<evidence type="ECO:0000256" key="11">
    <source>
        <dbReference type="ARBA" id="ARBA00047984"/>
    </source>
</evidence>
<dbReference type="InterPro" id="IPR027417">
    <property type="entry name" value="P-loop_NTPase"/>
</dbReference>
<dbReference type="CDD" id="cd18038">
    <property type="entry name" value="DEXXQc_Helz-like"/>
    <property type="match status" value="1"/>
</dbReference>
<dbReference type="GO" id="GO:0016787">
    <property type="term" value="F:hydrolase activity"/>
    <property type="evidence" value="ECO:0007669"/>
    <property type="project" value="UniProtKB-KW"/>
</dbReference>
<evidence type="ECO:0000256" key="2">
    <source>
        <dbReference type="ARBA" id="ARBA00005601"/>
    </source>
</evidence>
<protein>
    <recommendedName>
        <fullName evidence="3">RNA helicase</fullName>
        <ecNumber evidence="3">3.6.4.13</ecNumber>
    </recommendedName>
</protein>
<evidence type="ECO:0000256" key="6">
    <source>
        <dbReference type="ARBA" id="ARBA00022801"/>
    </source>
</evidence>
<dbReference type="Pfam" id="PF21634">
    <property type="entry name" value="MOV-10_beta-barrel"/>
    <property type="match status" value="1"/>
</dbReference>
<dbReference type="PANTHER" id="PTHR45418">
    <property type="entry name" value="CANCER/TESTIS ANTIGEN 55"/>
    <property type="match status" value="1"/>
</dbReference>
<dbReference type="InterPro" id="IPR041677">
    <property type="entry name" value="DNA2/NAM7_AAA_11"/>
</dbReference>
<keyword evidence="8" id="KW-0067">ATP-binding</keyword>
<gene>
    <name evidence="13" type="ORF">EVJ58_g2711</name>
</gene>
<dbReference type="InterPro" id="IPR049080">
    <property type="entry name" value="MOV-10-like_beta-barrel"/>
</dbReference>
<keyword evidence="7" id="KW-0347">Helicase</keyword>
<comment type="caution">
    <text evidence="13">The sequence shown here is derived from an EMBL/GenBank/DDBJ whole genome shotgun (WGS) entry which is preliminary data.</text>
</comment>
<evidence type="ECO:0000259" key="12">
    <source>
        <dbReference type="SMART" id="SM00451"/>
    </source>
</evidence>
<dbReference type="InterPro" id="IPR003604">
    <property type="entry name" value="Matrin/U1-like-C_Znf_C2H2"/>
</dbReference>
<evidence type="ECO:0000313" key="13">
    <source>
        <dbReference type="EMBL" id="TFY64286.1"/>
    </source>
</evidence>
<reference evidence="13 14" key="1">
    <citation type="submission" date="2019-01" db="EMBL/GenBank/DDBJ databases">
        <title>Genome sequencing of the rare red list fungi Fomitopsis rosea.</title>
        <authorList>
            <person name="Buettner E."/>
            <person name="Kellner H."/>
        </authorList>
    </citation>
    <scope>NUCLEOTIDE SEQUENCE [LARGE SCALE GENOMIC DNA]</scope>
    <source>
        <strain evidence="13 14">DSM 105464</strain>
    </source>
</reference>
<keyword evidence="5" id="KW-0547">Nucleotide-binding</keyword>
<dbReference type="FunFam" id="3.40.50.300:FF:000608">
    <property type="entry name" value="Mov10 RISC complex RNA helicase"/>
    <property type="match status" value="1"/>
</dbReference>
<dbReference type="Pfam" id="PF12874">
    <property type="entry name" value="zf-met"/>
    <property type="match status" value="1"/>
</dbReference>
<dbReference type="GO" id="GO:0003723">
    <property type="term" value="F:RNA binding"/>
    <property type="evidence" value="ECO:0007669"/>
    <property type="project" value="UniProtKB-KW"/>
</dbReference>
<dbReference type="GO" id="GO:0008270">
    <property type="term" value="F:zinc ion binding"/>
    <property type="evidence" value="ECO:0007669"/>
    <property type="project" value="InterPro"/>
</dbReference>
<comment type="similarity">
    <text evidence="2">Belongs to the DNA2/NAM7 helicase family. SDE3 subfamily.</text>
</comment>
<evidence type="ECO:0000256" key="7">
    <source>
        <dbReference type="ARBA" id="ARBA00022806"/>
    </source>
</evidence>
<feature type="domain" description="U1-type" evidence="12">
    <location>
        <begin position="27"/>
        <end position="61"/>
    </location>
</feature>
<dbReference type="GO" id="GO:0036464">
    <property type="term" value="C:cytoplasmic ribonucleoprotein granule"/>
    <property type="evidence" value="ECO:0007669"/>
    <property type="project" value="UniProtKB-SubCell"/>
</dbReference>
<dbReference type="Pfam" id="PF13086">
    <property type="entry name" value="AAA_11"/>
    <property type="match status" value="2"/>
</dbReference>
<dbReference type="STRING" id="34475.A0A4Y9YNW8"/>
<evidence type="ECO:0000256" key="8">
    <source>
        <dbReference type="ARBA" id="ARBA00022840"/>
    </source>
</evidence>
<dbReference type="GO" id="GO:0032574">
    <property type="term" value="F:5'-3' RNA helicase activity"/>
    <property type="evidence" value="ECO:0007669"/>
    <property type="project" value="InterPro"/>
</dbReference>
<dbReference type="Gene3D" id="3.30.160.60">
    <property type="entry name" value="Classic Zinc Finger"/>
    <property type="match status" value="1"/>
</dbReference>
<comment type="catalytic activity">
    <reaction evidence="11">
        <text>ATP + H2O = ADP + phosphate + H(+)</text>
        <dbReference type="Rhea" id="RHEA:13065"/>
        <dbReference type="ChEBI" id="CHEBI:15377"/>
        <dbReference type="ChEBI" id="CHEBI:15378"/>
        <dbReference type="ChEBI" id="CHEBI:30616"/>
        <dbReference type="ChEBI" id="CHEBI:43474"/>
        <dbReference type="ChEBI" id="CHEBI:456216"/>
        <dbReference type="EC" id="3.6.4.13"/>
    </reaction>
</comment>
<dbReference type="InterPro" id="IPR041679">
    <property type="entry name" value="DNA2/NAM7-like_C"/>
</dbReference>
<dbReference type="Pfam" id="PF13087">
    <property type="entry name" value="AAA_12"/>
    <property type="match status" value="1"/>
</dbReference>
<name>A0A4Y9YNW8_9APHY</name>
<feature type="domain" description="U1-type" evidence="12">
    <location>
        <begin position="65"/>
        <end position="99"/>
    </location>
</feature>
<evidence type="ECO:0000313" key="14">
    <source>
        <dbReference type="Proteomes" id="UP000298390"/>
    </source>
</evidence>
<proteinExistence type="inferred from homology"/>
<dbReference type="Proteomes" id="UP000298390">
    <property type="component" value="Unassembled WGS sequence"/>
</dbReference>
<evidence type="ECO:0000256" key="1">
    <source>
        <dbReference type="ARBA" id="ARBA00004331"/>
    </source>
</evidence>
<dbReference type="InterPro" id="IPR047187">
    <property type="entry name" value="SF1_C_Upf1"/>
</dbReference>
<dbReference type="SUPFAM" id="SSF52540">
    <property type="entry name" value="P-loop containing nucleoside triphosphate hydrolases"/>
    <property type="match status" value="1"/>
</dbReference>
<comment type="subcellular location">
    <subcellularLocation>
        <location evidence="1">Cytoplasm</location>
        <location evidence="1">Cytoplasmic ribonucleoprotein granule</location>
    </subcellularLocation>
</comment>
<dbReference type="EC" id="3.6.4.13" evidence="3"/>
<accession>A0A4Y9YNW8</accession>
<keyword evidence="10" id="KW-0943">RNA-mediated gene silencing</keyword>
<evidence type="ECO:0000256" key="5">
    <source>
        <dbReference type="ARBA" id="ARBA00022741"/>
    </source>
</evidence>
<dbReference type="InterPro" id="IPR013087">
    <property type="entry name" value="Znf_C2H2_type"/>
</dbReference>
<dbReference type="CDD" id="cd18808">
    <property type="entry name" value="SF1_C_Upf1"/>
    <property type="match status" value="1"/>
</dbReference>
<keyword evidence="4" id="KW-0963">Cytoplasm</keyword>
<dbReference type="InterPro" id="IPR036236">
    <property type="entry name" value="Znf_C2H2_sf"/>
</dbReference>
<dbReference type="AlphaFoldDB" id="A0A4Y9YNW8"/>
<dbReference type="InterPro" id="IPR026122">
    <property type="entry name" value="MOV-10/SDE3_DEXXQ/H-box"/>
</dbReference>
<evidence type="ECO:0000256" key="3">
    <source>
        <dbReference type="ARBA" id="ARBA00012552"/>
    </source>
</evidence>
<evidence type="ECO:0000256" key="9">
    <source>
        <dbReference type="ARBA" id="ARBA00022884"/>
    </source>
</evidence>
<dbReference type="PANTHER" id="PTHR45418:SF1">
    <property type="entry name" value="CANCER_TESTIS ANTIGEN 55"/>
    <property type="match status" value="1"/>
</dbReference>
<organism evidence="13 14">
    <name type="scientific">Rhodofomes roseus</name>
    <dbReference type="NCBI Taxonomy" id="34475"/>
    <lineage>
        <taxon>Eukaryota</taxon>
        <taxon>Fungi</taxon>
        <taxon>Dikarya</taxon>
        <taxon>Basidiomycota</taxon>
        <taxon>Agaricomycotina</taxon>
        <taxon>Agaricomycetes</taxon>
        <taxon>Polyporales</taxon>
        <taxon>Rhodofomes</taxon>
    </lineage>
</organism>
<evidence type="ECO:0000256" key="10">
    <source>
        <dbReference type="ARBA" id="ARBA00023158"/>
    </source>
</evidence>
<evidence type="ECO:0000256" key="4">
    <source>
        <dbReference type="ARBA" id="ARBA00022490"/>
    </source>
</evidence>
<dbReference type="GO" id="GO:0005524">
    <property type="term" value="F:ATP binding"/>
    <property type="evidence" value="ECO:0007669"/>
    <property type="project" value="UniProtKB-KW"/>
</dbReference>
<dbReference type="SMART" id="SM00451">
    <property type="entry name" value="ZnF_U1"/>
    <property type="match status" value="3"/>
</dbReference>
<dbReference type="GO" id="GO:0031047">
    <property type="term" value="P:regulatory ncRNA-mediated gene silencing"/>
    <property type="evidence" value="ECO:0007669"/>
    <property type="project" value="UniProtKB-KW"/>
</dbReference>
<keyword evidence="9" id="KW-0694">RNA-binding</keyword>